<sequence length="103" mass="11740">MGIGSDLMVKQAEEEHEEALYNEIILDAAIRIVVNEDSRKAAMDAAREFVQAQHDAIRQSEYDDVSNTIHFWNKSLNGIPMPKGKQESQVKAIARELKEQFPR</sequence>
<reference evidence="1 2" key="1">
    <citation type="submission" date="2019-03" db="EMBL/GenBank/DDBJ databases">
        <title>Genomic Encyclopedia of Type Strains, Phase IV (KMG-IV): sequencing the most valuable type-strain genomes for metagenomic binning, comparative biology and taxonomic classification.</title>
        <authorList>
            <person name="Goeker M."/>
        </authorList>
    </citation>
    <scope>NUCLEOTIDE SEQUENCE [LARGE SCALE GENOMIC DNA]</scope>
    <source>
        <strain evidence="1 2">DSM 18577</strain>
    </source>
</reference>
<dbReference type="Proteomes" id="UP000295565">
    <property type="component" value="Unassembled WGS sequence"/>
</dbReference>
<accession>A0A4R1JLP5</accession>
<evidence type="ECO:0000313" key="2">
    <source>
        <dbReference type="Proteomes" id="UP000295565"/>
    </source>
</evidence>
<dbReference type="RefSeq" id="WP_131912898.1">
    <property type="nucleotide sequence ID" value="NZ_OU594967.1"/>
</dbReference>
<dbReference type="AlphaFoldDB" id="A0A4R1JLP5"/>
<organism evidence="1 2">
    <name type="scientific">Celerinatantimonas diazotrophica</name>
    <dbReference type="NCBI Taxonomy" id="412034"/>
    <lineage>
        <taxon>Bacteria</taxon>
        <taxon>Pseudomonadati</taxon>
        <taxon>Pseudomonadota</taxon>
        <taxon>Gammaproteobacteria</taxon>
        <taxon>Celerinatantimonadaceae</taxon>
        <taxon>Celerinatantimonas</taxon>
    </lineage>
</organism>
<proteinExistence type="predicted"/>
<evidence type="ECO:0000313" key="1">
    <source>
        <dbReference type="EMBL" id="TCK51988.1"/>
    </source>
</evidence>
<name>A0A4R1JLP5_9GAMM</name>
<comment type="caution">
    <text evidence="1">The sequence shown here is derived from an EMBL/GenBank/DDBJ whole genome shotgun (WGS) entry which is preliminary data.</text>
</comment>
<gene>
    <name evidence="1" type="ORF">EV690_2085</name>
</gene>
<keyword evidence="2" id="KW-1185">Reference proteome</keyword>
<dbReference type="EMBL" id="SMGD01000013">
    <property type="protein sequence ID" value="TCK51988.1"/>
    <property type="molecule type" value="Genomic_DNA"/>
</dbReference>
<protein>
    <submittedName>
        <fullName evidence="1">Uncharacterized protein</fullName>
    </submittedName>
</protein>